<dbReference type="RefSeq" id="WP_110359151.1">
    <property type="nucleotide sequence ID" value="NZ_QFLI01000001.1"/>
</dbReference>
<dbReference type="PRINTS" id="PR00080">
    <property type="entry name" value="SDRFAMILY"/>
</dbReference>
<evidence type="ECO:0000313" key="2">
    <source>
        <dbReference type="EMBL" id="PXY02994.1"/>
    </source>
</evidence>
<organism evidence="2 3">
    <name type="scientific">Marinifilum breve</name>
    <dbReference type="NCBI Taxonomy" id="2184082"/>
    <lineage>
        <taxon>Bacteria</taxon>
        <taxon>Pseudomonadati</taxon>
        <taxon>Bacteroidota</taxon>
        <taxon>Bacteroidia</taxon>
        <taxon>Marinilabiliales</taxon>
        <taxon>Marinifilaceae</taxon>
    </lineage>
</organism>
<dbReference type="OrthoDB" id="9788235at2"/>
<dbReference type="Proteomes" id="UP000248079">
    <property type="component" value="Unassembled WGS sequence"/>
</dbReference>
<dbReference type="AlphaFoldDB" id="A0A2V4AFX2"/>
<dbReference type="PANTHER" id="PTHR42760:SF40">
    <property type="entry name" value="3-OXOACYL-[ACYL-CARRIER-PROTEIN] REDUCTASE, CHLOROPLASTIC"/>
    <property type="match status" value="1"/>
</dbReference>
<reference evidence="2 3" key="1">
    <citation type="submission" date="2018-05" db="EMBL/GenBank/DDBJ databases">
        <title>Marinifilum breve JC075T sp. nov., a marine bacterium isolated from Yongle Blue Hole in the South China Sea.</title>
        <authorList>
            <person name="Fu T."/>
        </authorList>
    </citation>
    <scope>NUCLEOTIDE SEQUENCE [LARGE SCALE GENOMIC DNA]</scope>
    <source>
        <strain evidence="2 3">JC075</strain>
    </source>
</reference>
<dbReference type="EMBL" id="QFLI01000001">
    <property type="protein sequence ID" value="PXY02994.1"/>
    <property type="molecule type" value="Genomic_DNA"/>
</dbReference>
<sequence>MEKFELFNLSNKIAVVTGGYGHLGQAICKALLHAGSKVIVAGRNENKFAEVFGETKNIYFEEINLEETASIKTCFERIGDKYQNIDILVNNGVYLLANDAENMTDHEWETGVDGTLNSVFRCIREVIPFMKRNMSGKIINIASMYGMVPPNFKIYKNFERFTNPPNYGVSKAGVIQMTKYYAVYLAKYNINVNSVSPGPFPSSQVQASEGFINNLKDSNPSGRIGKPEDLMGVINFLSSNASSFVTGQNIAVDGGWTVW</sequence>
<proteinExistence type="inferred from homology"/>
<name>A0A2V4AFX2_9BACT</name>
<comment type="caution">
    <text evidence="2">The sequence shown here is derived from an EMBL/GenBank/DDBJ whole genome shotgun (WGS) entry which is preliminary data.</text>
</comment>
<dbReference type="GO" id="GO:0030497">
    <property type="term" value="P:fatty acid elongation"/>
    <property type="evidence" value="ECO:0007669"/>
    <property type="project" value="TreeGrafter"/>
</dbReference>
<gene>
    <name evidence="2" type="ORF">DF185_02560</name>
</gene>
<dbReference type="Gene3D" id="3.40.50.720">
    <property type="entry name" value="NAD(P)-binding Rossmann-like Domain"/>
    <property type="match status" value="1"/>
</dbReference>
<dbReference type="PANTHER" id="PTHR42760">
    <property type="entry name" value="SHORT-CHAIN DEHYDROGENASES/REDUCTASES FAMILY MEMBER"/>
    <property type="match status" value="1"/>
</dbReference>
<dbReference type="InterPro" id="IPR036291">
    <property type="entry name" value="NAD(P)-bd_dom_sf"/>
</dbReference>
<keyword evidence="3" id="KW-1185">Reference proteome</keyword>
<dbReference type="InterPro" id="IPR002347">
    <property type="entry name" value="SDR_fam"/>
</dbReference>
<dbReference type="GO" id="GO:0016616">
    <property type="term" value="F:oxidoreductase activity, acting on the CH-OH group of donors, NAD or NADP as acceptor"/>
    <property type="evidence" value="ECO:0007669"/>
    <property type="project" value="TreeGrafter"/>
</dbReference>
<accession>A0A2V4AFX2</accession>
<dbReference type="Pfam" id="PF13561">
    <property type="entry name" value="adh_short_C2"/>
    <property type="match status" value="1"/>
</dbReference>
<dbReference type="SUPFAM" id="SSF51735">
    <property type="entry name" value="NAD(P)-binding Rossmann-fold domains"/>
    <property type="match status" value="1"/>
</dbReference>
<dbReference type="PRINTS" id="PR00081">
    <property type="entry name" value="GDHRDH"/>
</dbReference>
<evidence type="ECO:0000256" key="1">
    <source>
        <dbReference type="ARBA" id="ARBA00006484"/>
    </source>
</evidence>
<comment type="similarity">
    <text evidence="1">Belongs to the short-chain dehydrogenases/reductases (SDR) family.</text>
</comment>
<evidence type="ECO:0000313" key="3">
    <source>
        <dbReference type="Proteomes" id="UP000248079"/>
    </source>
</evidence>
<protein>
    <submittedName>
        <fullName evidence="2">Gluconate 5-dehydrogenase</fullName>
    </submittedName>
</protein>